<dbReference type="AlphaFoldDB" id="R4KMJ4"/>
<dbReference type="STRING" id="767817.Desgi_4678"/>
<evidence type="ECO:0000313" key="1">
    <source>
        <dbReference type="EMBL" id="AGL03904.1"/>
    </source>
</evidence>
<organism evidence="1 2">
    <name type="scientific">Desulfoscipio gibsoniae DSM 7213</name>
    <dbReference type="NCBI Taxonomy" id="767817"/>
    <lineage>
        <taxon>Bacteria</taxon>
        <taxon>Bacillati</taxon>
        <taxon>Bacillota</taxon>
        <taxon>Clostridia</taxon>
        <taxon>Eubacteriales</taxon>
        <taxon>Desulfallaceae</taxon>
        <taxon>Desulfoscipio</taxon>
    </lineage>
</organism>
<proteinExistence type="predicted"/>
<dbReference type="HOGENOM" id="CLU_3409133_0_0_9"/>
<evidence type="ECO:0000313" key="2">
    <source>
        <dbReference type="Proteomes" id="UP000013520"/>
    </source>
</evidence>
<gene>
    <name evidence="1" type="ORF">Desgi_4678</name>
</gene>
<reference evidence="1 2" key="1">
    <citation type="submission" date="2012-01" db="EMBL/GenBank/DDBJ databases">
        <title>Complete sequence of Desulfotomaculum gibsoniae DSM 7213.</title>
        <authorList>
            <consortium name="US DOE Joint Genome Institute"/>
            <person name="Lucas S."/>
            <person name="Han J."/>
            <person name="Lapidus A."/>
            <person name="Cheng J.-F."/>
            <person name="Goodwin L."/>
            <person name="Pitluck S."/>
            <person name="Peters L."/>
            <person name="Ovchinnikova G."/>
            <person name="Teshima H."/>
            <person name="Detter J.C."/>
            <person name="Han C."/>
            <person name="Tapia R."/>
            <person name="Land M."/>
            <person name="Hauser L."/>
            <person name="Kyrpides N."/>
            <person name="Ivanova N."/>
            <person name="Pagani I."/>
            <person name="Parshina S."/>
            <person name="Plugge C."/>
            <person name="Muyzer G."/>
            <person name="Kuever J."/>
            <person name="Ivanova A."/>
            <person name="Nazina T."/>
            <person name="Klenk H.-P."/>
            <person name="Brambilla E."/>
            <person name="Spring S."/>
            <person name="Stams A.F."/>
            <person name="Woyke T."/>
        </authorList>
    </citation>
    <scope>NUCLEOTIDE SEQUENCE [LARGE SCALE GENOMIC DNA]</scope>
    <source>
        <strain evidence="1 2">DSM 7213</strain>
    </source>
</reference>
<protein>
    <submittedName>
        <fullName evidence="1">Uncharacterized protein</fullName>
    </submittedName>
</protein>
<dbReference type="KEGG" id="dgi:Desgi_4678"/>
<sequence length="29" mass="3525">MFETIPKQANITNIRYRFPKKVTDERSIK</sequence>
<dbReference type="Proteomes" id="UP000013520">
    <property type="component" value="Chromosome"/>
</dbReference>
<name>R4KMJ4_9FIRM</name>
<keyword evidence="2" id="KW-1185">Reference proteome</keyword>
<accession>R4KMJ4</accession>
<dbReference type="EMBL" id="CP003273">
    <property type="protein sequence ID" value="AGL03904.1"/>
    <property type="molecule type" value="Genomic_DNA"/>
</dbReference>